<dbReference type="PANTHER" id="PTHR23150">
    <property type="entry name" value="SULFATASE MODIFYING FACTOR 1, 2"/>
    <property type="match status" value="1"/>
</dbReference>
<dbReference type="GO" id="GO:0120147">
    <property type="term" value="F:formylglycine-generating oxidase activity"/>
    <property type="evidence" value="ECO:0007669"/>
    <property type="project" value="TreeGrafter"/>
</dbReference>
<dbReference type="InterPro" id="IPR006311">
    <property type="entry name" value="TAT_signal"/>
</dbReference>
<evidence type="ECO:0000313" key="2">
    <source>
        <dbReference type="EMBL" id="QJT04208.1"/>
    </source>
</evidence>
<dbReference type="RefSeq" id="WP_171399570.1">
    <property type="nucleotide sequence ID" value="NZ_CP049838.1"/>
</dbReference>
<dbReference type="Proteomes" id="UP000502665">
    <property type="component" value="Chromosome"/>
</dbReference>
<gene>
    <name evidence="2" type="ORF">G9272_31260</name>
</gene>
<keyword evidence="3" id="KW-1185">Reference proteome</keyword>
<accession>A0A6M4WVF6</accession>
<dbReference type="InterPro" id="IPR042095">
    <property type="entry name" value="SUMF_sf"/>
</dbReference>
<evidence type="ECO:0000259" key="1">
    <source>
        <dbReference type="Pfam" id="PF03781"/>
    </source>
</evidence>
<dbReference type="Gene3D" id="3.90.1580.10">
    <property type="entry name" value="paralog of FGE (formylglycine-generating enzyme)"/>
    <property type="match status" value="1"/>
</dbReference>
<name>A0A6M4WVF6_9ACTN</name>
<dbReference type="PROSITE" id="PS51318">
    <property type="entry name" value="TAT"/>
    <property type="match status" value="1"/>
</dbReference>
<dbReference type="InterPro" id="IPR016187">
    <property type="entry name" value="CTDL_fold"/>
</dbReference>
<organism evidence="2 3">
    <name type="scientific">Streptomyces asoensis</name>
    <dbReference type="NCBI Taxonomy" id="249586"/>
    <lineage>
        <taxon>Bacteria</taxon>
        <taxon>Bacillati</taxon>
        <taxon>Actinomycetota</taxon>
        <taxon>Actinomycetes</taxon>
        <taxon>Kitasatosporales</taxon>
        <taxon>Streptomycetaceae</taxon>
        <taxon>Streptomyces</taxon>
    </lineage>
</organism>
<feature type="domain" description="Sulfatase-modifying factor enzyme-like" evidence="1">
    <location>
        <begin position="242"/>
        <end position="341"/>
    </location>
</feature>
<evidence type="ECO:0000313" key="3">
    <source>
        <dbReference type="Proteomes" id="UP000502665"/>
    </source>
</evidence>
<dbReference type="AlphaFoldDB" id="A0A6M4WVF6"/>
<protein>
    <submittedName>
        <fullName evidence="2">Formylglycine-generating enzyme family protein</fullName>
    </submittedName>
</protein>
<proteinExistence type="predicted"/>
<dbReference type="EMBL" id="CP049838">
    <property type="protein sequence ID" value="QJT04208.1"/>
    <property type="molecule type" value="Genomic_DNA"/>
</dbReference>
<sequence>MTAESSRERHVTRRKLFLLGGAGAAGLALPGRAPAAAAPGAAQETAAGEELVEIPADPDFVFAADLSNNKGAGEAAAVTAGYWLGAYQVTNARYGSFLEDSDRAAPSYWADGAVPSGKEDHPVLGVSAEDADAYCAWLTARADGWTFRLPTEAEWENAARGPGAYAYPWGQEAGTTYNGSTLTSRYNYNAVCAAYYLTHYGSTEATYDNPESSRYGESEPISDILAVTATGGVSGWIDHSTWTGFVYTDVFDALTATGGNTSAVGAYPDGVSAHGAYDMAGNCFEWTSSVVTATNGAEAGQQVNAVRGGSWYATGRSCATWYRGEGREGSGGYATVGFRVAADRS</sequence>
<feature type="domain" description="Sulfatase-modifying factor enzyme-like" evidence="1">
    <location>
        <begin position="73"/>
        <end position="180"/>
    </location>
</feature>
<dbReference type="InterPro" id="IPR005532">
    <property type="entry name" value="SUMF_dom"/>
</dbReference>
<reference evidence="2" key="1">
    <citation type="submission" date="2020-03" db="EMBL/GenBank/DDBJ databases">
        <title>Molecular networking-based the target discovery of potent antiproliferative macrolactams: 5/6/7/16 polycyclic ansamycins and glycosylated trienomycin from Streptomyces cacaoi subsp. asoensis.</title>
        <authorList>
            <person name="Liu L.-L."/>
        </authorList>
    </citation>
    <scope>NUCLEOTIDE SEQUENCE [LARGE SCALE GENOMIC DNA]</scope>
    <source>
        <strain evidence="2">H2S5</strain>
    </source>
</reference>
<dbReference type="Pfam" id="PF03781">
    <property type="entry name" value="FGE-sulfatase"/>
    <property type="match status" value="2"/>
</dbReference>
<dbReference type="InterPro" id="IPR051043">
    <property type="entry name" value="Sulfatase_Mod_Factor_Kinase"/>
</dbReference>
<dbReference type="SUPFAM" id="SSF56436">
    <property type="entry name" value="C-type lectin-like"/>
    <property type="match status" value="1"/>
</dbReference>
<dbReference type="PANTHER" id="PTHR23150:SF19">
    <property type="entry name" value="FORMYLGLYCINE-GENERATING ENZYME"/>
    <property type="match status" value="1"/>
</dbReference>